<feature type="region of interest" description="Disordered" evidence="1">
    <location>
        <begin position="240"/>
        <end position="264"/>
    </location>
</feature>
<protein>
    <submittedName>
        <fullName evidence="3">Uncharacterized protein</fullName>
    </submittedName>
</protein>
<dbReference type="OrthoDB" id="505641at2"/>
<keyword evidence="2" id="KW-0472">Membrane</keyword>
<sequence length="676" mass="73764">MFESRRKQSAHTLYRALLWTFVALVAGGIYLNSFPLVIDANQKIADGVNLTREGEVDILVVIDYEAIRSSGPGFRERDFSAAWINLFEQVVGPVAIATPTTVSLKKITEARVIVLTSSVSDQVPEQMLDQLREHALKGNTIVVERPQGKLRDTFSANGRAGVREAQAFTFARDLEAPYNAQLLDMPLSTQFVGSTAPRAGATTHLSVDGAPAIYSIPIGQGTAITVDFDFGEQMVAMQQGRPTEGFQVHPRSDQPTAGESNAPKTSALIMDPKLENNRVPYADLLERFVLYGVIAKYAPMPTMWPFPNGAAGALIAVHEDRELGDDGGWMLDYETSKNATSTLLSTVDAGLSASKAAVLARKGAELGLSYQKPGTPLELDKRVGFWGFKPIAQPIGLSDQLSSLRKTLPSNSIRSVRITDSWWDSEWSKPFEVMAAQNLRIDTSYSPASGAGYAFGTGFPFLTVNAQGQVLGIREMPVVFPGDTPQSEGIPQLAELIEESAQGHHEAITWSVSPSLFADYPDMQRFERWLAVFELAEKHDHIITSAIQFDGFMRARRASKIKSRIIHDAVLPSGNTLERAVAAARAERKGERLEKAEVQTATLLRISVNATQRNITLTVPATLEGKSFISAQKGSGQADPNFAATQIETTRVTMVGYPLVQIPLDAGFSTLNIYYK</sequence>
<dbReference type="KEGG" id="bsed:DN745_11940"/>
<dbReference type="Proteomes" id="UP000249799">
    <property type="component" value="Chromosome"/>
</dbReference>
<evidence type="ECO:0000256" key="1">
    <source>
        <dbReference type="SAM" id="MobiDB-lite"/>
    </source>
</evidence>
<feature type="transmembrane region" description="Helical" evidence="2">
    <location>
        <begin position="12"/>
        <end position="31"/>
    </location>
</feature>
<keyword evidence="2" id="KW-1133">Transmembrane helix</keyword>
<reference evidence="3 4" key="1">
    <citation type="submission" date="2018-06" db="EMBL/GenBank/DDBJ databases">
        <title>Lujinxingia sediminis gen. nov. sp. nov., a new facultative anaerobic member of the class Deltaproteobacteria, and proposal of Lujinxingaceae fam. nov.</title>
        <authorList>
            <person name="Guo L.-Y."/>
            <person name="Li C.-M."/>
            <person name="Wang S."/>
            <person name="Du Z.-J."/>
        </authorList>
    </citation>
    <scope>NUCLEOTIDE SEQUENCE [LARGE SCALE GENOMIC DNA]</scope>
    <source>
        <strain evidence="3 4">FA350</strain>
    </source>
</reference>
<gene>
    <name evidence="3" type="ORF">DN745_11940</name>
</gene>
<accession>A0A2Z4FM21</accession>
<name>A0A2Z4FM21_9DELT</name>
<evidence type="ECO:0000256" key="2">
    <source>
        <dbReference type="SAM" id="Phobius"/>
    </source>
</evidence>
<keyword evidence="4" id="KW-1185">Reference proteome</keyword>
<dbReference type="AlphaFoldDB" id="A0A2Z4FM21"/>
<feature type="compositionally biased region" description="Polar residues" evidence="1">
    <location>
        <begin position="253"/>
        <end position="264"/>
    </location>
</feature>
<dbReference type="RefSeq" id="WP_111335141.1">
    <property type="nucleotide sequence ID" value="NZ_CP030032.1"/>
</dbReference>
<organism evidence="3 4">
    <name type="scientific">Bradymonas sediminis</name>
    <dbReference type="NCBI Taxonomy" id="1548548"/>
    <lineage>
        <taxon>Bacteria</taxon>
        <taxon>Deltaproteobacteria</taxon>
        <taxon>Bradymonadales</taxon>
        <taxon>Bradymonadaceae</taxon>
        <taxon>Bradymonas</taxon>
    </lineage>
</organism>
<proteinExistence type="predicted"/>
<keyword evidence="2" id="KW-0812">Transmembrane</keyword>
<dbReference type="EMBL" id="CP030032">
    <property type="protein sequence ID" value="AWV90011.1"/>
    <property type="molecule type" value="Genomic_DNA"/>
</dbReference>
<evidence type="ECO:0000313" key="3">
    <source>
        <dbReference type="EMBL" id="AWV90011.1"/>
    </source>
</evidence>
<evidence type="ECO:0000313" key="4">
    <source>
        <dbReference type="Proteomes" id="UP000249799"/>
    </source>
</evidence>